<keyword evidence="3" id="KW-0326">Glycosidase</keyword>
<feature type="domain" description="Glycoside hydrolase family 2 catalytic" evidence="5">
    <location>
        <begin position="177"/>
        <end position="475"/>
    </location>
</feature>
<dbReference type="GO" id="GO:0005615">
    <property type="term" value="C:extracellular space"/>
    <property type="evidence" value="ECO:0007669"/>
    <property type="project" value="TreeGrafter"/>
</dbReference>
<dbReference type="Pfam" id="PF02836">
    <property type="entry name" value="Glyco_hydro_2_C"/>
    <property type="match status" value="1"/>
</dbReference>
<dbReference type="SUPFAM" id="SSF49785">
    <property type="entry name" value="Galactose-binding domain-like"/>
    <property type="match status" value="1"/>
</dbReference>
<feature type="signal peptide" evidence="4">
    <location>
        <begin position="1"/>
        <end position="17"/>
    </location>
</feature>
<dbReference type="PANTHER" id="PTHR10066:SF67">
    <property type="entry name" value="BETA-GLUCURONIDASE"/>
    <property type="match status" value="1"/>
</dbReference>
<protein>
    <recommendedName>
        <fullName evidence="9">Beta-glucuronidase</fullName>
    </recommendedName>
</protein>
<dbReference type="EMBL" id="CAJFDH010000005">
    <property type="protein sequence ID" value="CAD5224022.1"/>
    <property type="molecule type" value="Genomic_DNA"/>
</dbReference>
<dbReference type="InterPro" id="IPR017853">
    <property type="entry name" value="GH"/>
</dbReference>
<organism evidence="7 8">
    <name type="scientific">Bursaphelenchus okinawaensis</name>
    <dbReference type="NCBI Taxonomy" id="465554"/>
    <lineage>
        <taxon>Eukaryota</taxon>
        <taxon>Metazoa</taxon>
        <taxon>Ecdysozoa</taxon>
        <taxon>Nematoda</taxon>
        <taxon>Chromadorea</taxon>
        <taxon>Rhabditida</taxon>
        <taxon>Tylenchina</taxon>
        <taxon>Tylenchomorpha</taxon>
        <taxon>Aphelenchoidea</taxon>
        <taxon>Aphelenchoididae</taxon>
        <taxon>Bursaphelenchus</taxon>
    </lineage>
</organism>
<dbReference type="Gene3D" id="3.20.20.80">
    <property type="entry name" value="Glycosidases"/>
    <property type="match status" value="1"/>
</dbReference>
<reference evidence="7" key="1">
    <citation type="submission" date="2020-09" db="EMBL/GenBank/DDBJ databases">
        <authorList>
            <person name="Kikuchi T."/>
        </authorList>
    </citation>
    <scope>NUCLEOTIDE SEQUENCE</scope>
    <source>
        <strain evidence="7">SH1</strain>
    </source>
</reference>
<dbReference type="Proteomes" id="UP000614601">
    <property type="component" value="Unassembled WGS sequence"/>
</dbReference>
<dbReference type="AlphaFoldDB" id="A0A811L6U8"/>
<comment type="similarity">
    <text evidence="1">Belongs to the glycosyl hydrolase 2 family.</text>
</comment>
<dbReference type="FunFam" id="3.20.20.80:FF:000080">
    <property type="entry name" value="Beta-glucuronidase UidA"/>
    <property type="match status" value="1"/>
</dbReference>
<dbReference type="GO" id="GO:0030246">
    <property type="term" value="F:carbohydrate binding"/>
    <property type="evidence" value="ECO:0007669"/>
    <property type="project" value="TreeGrafter"/>
</dbReference>
<evidence type="ECO:0000256" key="2">
    <source>
        <dbReference type="ARBA" id="ARBA00022801"/>
    </source>
</evidence>
<dbReference type="GO" id="GO:0004566">
    <property type="term" value="F:beta-glucuronidase activity"/>
    <property type="evidence" value="ECO:0007669"/>
    <property type="project" value="TreeGrafter"/>
</dbReference>
<evidence type="ECO:0000256" key="1">
    <source>
        <dbReference type="ARBA" id="ARBA00007401"/>
    </source>
</evidence>
<dbReference type="InterPro" id="IPR006104">
    <property type="entry name" value="Glyco_hydro_2_N"/>
</dbReference>
<dbReference type="OrthoDB" id="408532at2759"/>
<keyword evidence="2" id="KW-0378">Hydrolase</keyword>
<evidence type="ECO:0000256" key="3">
    <source>
        <dbReference type="ARBA" id="ARBA00023295"/>
    </source>
</evidence>
<dbReference type="Gene3D" id="2.60.120.260">
    <property type="entry name" value="Galactose-binding domain-like"/>
    <property type="match status" value="1"/>
</dbReference>
<dbReference type="SUPFAM" id="SSF51445">
    <property type="entry name" value="(Trans)glycosidases"/>
    <property type="match status" value="1"/>
</dbReference>
<comment type="caution">
    <text evidence="7">The sequence shown here is derived from an EMBL/GenBank/DDBJ whole genome shotgun (WGS) entry which is preliminary data.</text>
</comment>
<dbReference type="GO" id="GO:0019391">
    <property type="term" value="P:glucuronoside catabolic process"/>
    <property type="evidence" value="ECO:0007669"/>
    <property type="project" value="TreeGrafter"/>
</dbReference>
<keyword evidence="8" id="KW-1185">Reference proteome</keyword>
<feature type="chain" id="PRO_5036221293" description="Beta-glucuronidase" evidence="4">
    <location>
        <begin position="18"/>
        <end position="487"/>
    </location>
</feature>
<dbReference type="EMBL" id="CAJFCW020000005">
    <property type="protein sequence ID" value="CAG9119414.1"/>
    <property type="molecule type" value="Genomic_DNA"/>
</dbReference>
<keyword evidence="4" id="KW-0732">Signal</keyword>
<proteinExistence type="inferred from homology"/>
<dbReference type="Proteomes" id="UP000783686">
    <property type="component" value="Unassembled WGS sequence"/>
</dbReference>
<sequence>MLLNFALLFFNVILGQGLLYPQRNIIRGLDSLDGLWTFVLEDSLSGNAGIINKWYQKELRNFINATNFPVPAAFNELFNKHKERDHIGWVWYQTTYYRRKTDATKRLLLRFGSVNYHAIVYVNGEKLTEHIGGHLPFETELPINTTEYKITVAIRIVQNNEDIDIYTESFGFRSVEKKGNQIYVNGKQFYCYGFGMHEDYDLNGRGYSPVVMTKDLNMFEWLNANCYRTSHYPYSEERAYEADRRGIMVITETLAVALNKFNDKMKNLHQQMISETILRDQNHPSVFAWSLANEPSAGSNGSIPYFKALADYTRTLDDRPVGIALGVGGDFGNRKELIEPFDFFGINHYEGWYKEMNHLEVVPDGLYDSIKSSYNAAKDKVLYLTEYGAEALPGLSNEQSAVFSEQCQKDLIEKSFKALERARTEGILAGEMIWNYADFMTYPSLTRPYGNHKGVLTRQRKPKLSAYLVQERYKHLSDNPNNQKEKL</sequence>
<evidence type="ECO:0000256" key="4">
    <source>
        <dbReference type="SAM" id="SignalP"/>
    </source>
</evidence>
<feature type="domain" description="Glycosyl hydrolases family 2 sugar binding" evidence="6">
    <location>
        <begin position="29"/>
        <end position="158"/>
    </location>
</feature>
<dbReference type="InterPro" id="IPR008979">
    <property type="entry name" value="Galactose-bd-like_sf"/>
</dbReference>
<evidence type="ECO:0000313" key="7">
    <source>
        <dbReference type="EMBL" id="CAD5224022.1"/>
    </source>
</evidence>
<evidence type="ECO:0000259" key="5">
    <source>
        <dbReference type="Pfam" id="PF02836"/>
    </source>
</evidence>
<dbReference type="GO" id="GO:0005975">
    <property type="term" value="P:carbohydrate metabolic process"/>
    <property type="evidence" value="ECO:0007669"/>
    <property type="project" value="InterPro"/>
</dbReference>
<dbReference type="PANTHER" id="PTHR10066">
    <property type="entry name" value="BETA-GLUCURONIDASE"/>
    <property type="match status" value="1"/>
</dbReference>
<evidence type="ECO:0008006" key="9">
    <source>
        <dbReference type="Google" id="ProtNLM"/>
    </source>
</evidence>
<dbReference type="Pfam" id="PF02837">
    <property type="entry name" value="Glyco_hydro_2_N"/>
    <property type="match status" value="1"/>
</dbReference>
<gene>
    <name evidence="7" type="ORF">BOKJ2_LOCUS10792</name>
</gene>
<name>A0A811L6U8_9BILA</name>
<evidence type="ECO:0000259" key="6">
    <source>
        <dbReference type="Pfam" id="PF02837"/>
    </source>
</evidence>
<accession>A0A811L6U8</accession>
<dbReference type="InterPro" id="IPR006103">
    <property type="entry name" value="Glyco_hydro_2_cat"/>
</dbReference>
<evidence type="ECO:0000313" key="8">
    <source>
        <dbReference type="Proteomes" id="UP000614601"/>
    </source>
</evidence>